<evidence type="ECO:0000313" key="1">
    <source>
        <dbReference type="EMBL" id="DAG97934.1"/>
    </source>
</evidence>
<sequence>MGLLKAMKEFVNNRKIVNTKRSYVSHEDLRYNPSHFHQIQEVTKYDIIPHNMVVIASHGTGYFVHHEDCHTYKATNTTCYEFMLENQYDGSFVDIVINYESHENGEGEIINISMAYEYDNESSIGNVSRDEAINFIASFLQKTLLL</sequence>
<organism evidence="1">
    <name type="scientific">Ackermannviridae sp</name>
    <dbReference type="NCBI Taxonomy" id="2831612"/>
    <lineage>
        <taxon>Viruses</taxon>
        <taxon>Duplodnaviria</taxon>
        <taxon>Heunggongvirae</taxon>
        <taxon>Uroviricota</taxon>
        <taxon>Caudoviricetes</taxon>
        <taxon>Pantevenvirales</taxon>
        <taxon>Ackermannviridae</taxon>
    </lineage>
</organism>
<name>A0A8S5VTW0_9CAUD</name>
<protein>
    <submittedName>
        <fullName evidence="1">Uncharacterized protein</fullName>
    </submittedName>
</protein>
<dbReference type="EMBL" id="BK035393">
    <property type="protein sequence ID" value="DAG97934.1"/>
    <property type="molecule type" value="Genomic_DNA"/>
</dbReference>
<accession>A0A8S5VTW0</accession>
<proteinExistence type="predicted"/>
<reference evidence="1" key="1">
    <citation type="journal article" date="2021" name="Proc. Natl. Acad. Sci. U.S.A.">
        <title>A Catalog of Tens of Thousands of Viruses from Human Metagenomes Reveals Hidden Associations with Chronic Diseases.</title>
        <authorList>
            <person name="Tisza M.J."/>
            <person name="Buck C.B."/>
        </authorList>
    </citation>
    <scope>NUCLEOTIDE SEQUENCE</scope>
    <source>
        <strain evidence="1">CtASH1</strain>
    </source>
</reference>